<dbReference type="HAMAP" id="MF_00717">
    <property type="entry name" value="PSII_PsbY"/>
    <property type="match status" value="1"/>
</dbReference>
<dbReference type="GeneID" id="19739885"/>
<gene>
    <name evidence="8 9" type="primary">psbY</name>
</gene>
<sequence>MDTRLLIIAAPVLVAGSWALYNIGRLAIQQIQRLSR</sequence>
<keyword evidence="5 8" id="KW-0793">Thylakoid</keyword>
<comment type="subunit">
    <text evidence="8">PSII is composed of 1 copy each of membrane proteins PsbA, PsbB, PsbC, PsbD, PsbE, PsbF, PsbH, PsbI, PsbJ, PsbK, PsbL, PsbM, PsbT, PsbY, PsbZ, Psb30/Ycf12, at least 3 peripheral proteins of the oxygen-evolving complex and a large number of cofactors. It forms dimeric complexes.</text>
</comment>
<evidence type="ECO:0000256" key="2">
    <source>
        <dbReference type="ARBA" id="ARBA00022531"/>
    </source>
</evidence>
<evidence type="ECO:0000313" key="9">
    <source>
        <dbReference type="EMBL" id="AGH28485.1"/>
    </source>
</evidence>
<feature type="topological domain" description="Stromal" evidence="8">
    <location>
        <begin position="24"/>
        <end position="36"/>
    </location>
</feature>
<geneLocation type="chloroplast" evidence="9"/>
<keyword evidence="9" id="KW-0934">Plastid</keyword>
<keyword evidence="4 8" id="KW-1133">Transmembrane helix</keyword>
<evidence type="ECO:0000256" key="1">
    <source>
        <dbReference type="ARBA" id="ARBA00004370"/>
    </source>
</evidence>
<dbReference type="Pfam" id="PF06298">
    <property type="entry name" value="PsbY"/>
    <property type="match status" value="1"/>
</dbReference>
<keyword evidence="2 8" id="KW-0602">Photosynthesis</keyword>
<comment type="subcellular location">
    <subcellularLocation>
        <location evidence="1">Membrane</location>
    </subcellularLocation>
    <subcellularLocation>
        <location evidence="8">Plastid</location>
        <location evidence="8">Chloroplast thylakoid membrane</location>
        <topology evidence="8">Single-pass membrane protein</topology>
    </subcellularLocation>
</comment>
<evidence type="ECO:0000256" key="6">
    <source>
        <dbReference type="ARBA" id="ARBA00023136"/>
    </source>
</evidence>
<comment type="function">
    <text evidence="8">Loosely associated component of the core of photosystem II (PSII). PSII is a light-driven water plastoquinone oxidoreductase, using light energy to abstract electrons from H(2)O, generating a proton gradient subsequently used for ATP formation.</text>
</comment>
<accession>A0A023HA71</accession>
<dbReference type="RefSeq" id="YP_009028941.1">
    <property type="nucleotide sequence ID" value="NC_024081.1"/>
</dbReference>
<name>A0A023HA71_9STRA</name>
<dbReference type="GO" id="GO:0009535">
    <property type="term" value="C:chloroplast thylakoid membrane"/>
    <property type="evidence" value="ECO:0007669"/>
    <property type="project" value="UniProtKB-SubCell"/>
</dbReference>
<dbReference type="EMBL" id="KC509521">
    <property type="protein sequence ID" value="AGH28485.1"/>
    <property type="molecule type" value="Genomic_DNA"/>
</dbReference>
<reference evidence="9" key="1">
    <citation type="journal article" date="2014" name="Genome Biol. Evol.">
        <title>Serial gene losses and foreign DNA underlie size and sequence variation in the plastid genomes of diatoms.</title>
        <authorList>
            <person name="Ruck E.C."/>
            <person name="Nakov T."/>
            <person name="Jansen R.K."/>
            <person name="Theriot E.C."/>
            <person name="Alverson A.J."/>
        </authorList>
    </citation>
    <scope>NUCLEOTIDE SEQUENCE</scope>
    <source>
        <strain evidence="9">Ccmp310</strain>
    </source>
</reference>
<keyword evidence="3 8" id="KW-0812">Transmembrane</keyword>
<keyword evidence="6 8" id="KW-0472">Membrane</keyword>
<dbReference type="InterPro" id="IPR009388">
    <property type="entry name" value="PSII_PsbY"/>
</dbReference>
<proteinExistence type="inferred from homology"/>
<evidence type="ECO:0000256" key="5">
    <source>
        <dbReference type="ARBA" id="ARBA00023078"/>
    </source>
</evidence>
<evidence type="ECO:0000256" key="8">
    <source>
        <dbReference type="HAMAP-Rule" id="MF_00717"/>
    </source>
</evidence>
<keyword evidence="9" id="KW-0150">Chloroplast</keyword>
<dbReference type="GO" id="GO:0015979">
    <property type="term" value="P:photosynthesis"/>
    <property type="evidence" value="ECO:0007669"/>
    <property type="project" value="UniProtKB-UniRule"/>
</dbReference>
<dbReference type="GO" id="GO:0030145">
    <property type="term" value="F:manganese ion binding"/>
    <property type="evidence" value="ECO:0007669"/>
    <property type="project" value="InterPro"/>
</dbReference>
<protein>
    <recommendedName>
        <fullName evidence="8">Photosystem II reaction center protein Y</fullName>
    </recommendedName>
</protein>
<feature type="topological domain" description="Lumenal" evidence="8">
    <location>
        <begin position="1"/>
        <end position="4"/>
    </location>
</feature>
<dbReference type="AlphaFoldDB" id="A0A023HA71"/>
<evidence type="ECO:0000256" key="3">
    <source>
        <dbReference type="ARBA" id="ARBA00022692"/>
    </source>
</evidence>
<evidence type="ECO:0000256" key="4">
    <source>
        <dbReference type="ARBA" id="ARBA00022989"/>
    </source>
</evidence>
<organism evidence="9">
    <name type="scientific">Coscinodiscus radiatus</name>
    <dbReference type="NCBI Taxonomy" id="33642"/>
    <lineage>
        <taxon>Eukaryota</taxon>
        <taxon>Sar</taxon>
        <taxon>Stramenopiles</taxon>
        <taxon>Ochrophyta</taxon>
        <taxon>Bacillariophyta</taxon>
        <taxon>Coscinodiscophyceae</taxon>
        <taxon>Coscinodiscophycidae</taxon>
        <taxon>Coscinodiscales</taxon>
        <taxon>Coscinodiscaceae</taxon>
        <taxon>Coscinodiscus</taxon>
    </lineage>
</organism>
<evidence type="ECO:0000256" key="7">
    <source>
        <dbReference type="ARBA" id="ARBA00023276"/>
    </source>
</evidence>
<keyword evidence="7 8" id="KW-0604">Photosystem II</keyword>
<dbReference type="GO" id="GO:0009523">
    <property type="term" value="C:photosystem II"/>
    <property type="evidence" value="ECO:0007669"/>
    <property type="project" value="UniProtKB-KW"/>
</dbReference>
<comment type="similarity">
    <text evidence="8">Belongs to the PsbY family.</text>
</comment>